<feature type="region of interest" description="Disordered" evidence="2">
    <location>
        <begin position="161"/>
        <end position="185"/>
    </location>
</feature>
<evidence type="ECO:0000256" key="1">
    <source>
        <dbReference type="PIRNR" id="PIRNR008153"/>
    </source>
</evidence>
<keyword evidence="4" id="KW-1185">Reference proteome</keyword>
<dbReference type="Pfam" id="PF05994">
    <property type="entry name" value="FragX_IP"/>
    <property type="match status" value="1"/>
</dbReference>
<evidence type="ECO:0000313" key="4">
    <source>
        <dbReference type="Proteomes" id="UP001142055"/>
    </source>
</evidence>
<protein>
    <recommendedName>
        <fullName evidence="1">Cytoplasmic FMR1-interacting protein</fullName>
    </recommendedName>
</protein>
<comment type="caution">
    <text evidence="3">The sequence shown here is derived from an EMBL/GenBank/DDBJ whole genome shotgun (WGS) entry which is preliminary data.</text>
</comment>
<dbReference type="GO" id="GO:0030833">
    <property type="term" value="P:regulation of actin filament polymerization"/>
    <property type="evidence" value="ECO:0007669"/>
    <property type="project" value="InterPro"/>
</dbReference>
<comment type="similarity">
    <text evidence="1">Belongs to the CYFIP family.</text>
</comment>
<dbReference type="PIRSF" id="PIRSF008153">
    <property type="entry name" value="FMR1_interacting"/>
    <property type="match status" value="1"/>
</dbReference>
<dbReference type="PANTHER" id="PTHR12195">
    <property type="entry name" value="CYTOPLASMIC FMR1-INTERACTING PROTEIN-RELATED"/>
    <property type="match status" value="1"/>
</dbReference>
<evidence type="ECO:0000313" key="3">
    <source>
        <dbReference type="EMBL" id="KAJ6218785.1"/>
    </source>
</evidence>
<name>A0A9Q0RLS7_BLOTA</name>
<reference evidence="3" key="1">
    <citation type="submission" date="2022-12" db="EMBL/GenBank/DDBJ databases">
        <title>Genome assemblies of Blomia tropicalis.</title>
        <authorList>
            <person name="Cui Y."/>
        </authorList>
    </citation>
    <scope>NUCLEOTIDE SEQUENCE</scope>
    <source>
        <tissue evidence="3">Adult mites</tissue>
    </source>
</reference>
<gene>
    <name evidence="3" type="ORF">RDWZM_004597</name>
</gene>
<dbReference type="GO" id="GO:0005737">
    <property type="term" value="C:cytoplasm"/>
    <property type="evidence" value="ECO:0007669"/>
    <property type="project" value="UniProtKB-UniRule"/>
</dbReference>
<sequence>MSATTQAGGQEVAQERVTLSDAISNVDVLDELVLPDSQPCITGQNWSIVYHVNFDTNFEDRNAFVCGVAKYIEEATVQCHLNVMLDEGEKHAVMLYTWRCCSRAIPQPKSNEQPNRRDLYEKIVEVLGPEVKKLLSFMYFQKAATDRFCYEVKRLCPSNAPVSGGPGSANSGPGDMKDSDSSKKKAGSTTFVSEAYLLTLGKFINMFAVLDELKNMKSSVKNDYATYRRAAQFLKVLSDSESLQESQSLSMFLALQNKIRDNLKESLEKIQGYEDLFCDLVNLFTNMYESNQYVLPSEKHMLVKVIGFTLYLMDGENCNINKLDAKRRISLMRIDRIFKALEMVPLYGDMQIAPFQTYIKRCKHFDPNRWPACSDSTVNSYQSDILQYIPSIRNEYVAFIAELSRHSNEVTTTIKETRSYEENRELLRLALRGIQLLSDWTAHVTELYSWKLMHPTDPHQNNQCPQDAEEYERATRYNYSSAEKYALIEVVAMVKGLQVLMNRMESIFVEAIRRTIYSDLQNFVQVTLKEPLRKAIKNKKDVVRTMITSVRDTCADLMIGYDPQQQRSLSSRGNEPEQAKLPKRNVGPSTTQLYMIRTQLESLISDKALSGRRTLRKDIDGQYLIAIDSFHKQSFFWSYLLNFSQTLRECCDLSQLWYREFYLEMTMGKRIQFPIEMSFPWILIDQILTDKDASMMECILYPLDLYNDSAHYALTKFKKQFLYDEVEAEVNLCFDQFVFKLSEQIYSYYKQLASSITLDKRFRTDLATLGVNFPWPSSNRYETLLKQRHLQLLGRTIDLERLIAQRLNSYMLKSLDFAISRFESADLTGVIELDMSLHVNRMTHKLLSKYVKLDAFDSLFSEANHSVSAPIGRITLHIFSELLYDFLPRYCFNSSTQRFVKMPDKTPNFSDRDHIYQRERLPMGSNMPYFTYGSKALNYAFNSIQKLYTGFIGAPHFRVLCHVLGYSGIAVVIDELLKNIHGKLQTSISSYIMTIRQSMDPKDGRPLSTACNSEQTFSALRLKLAKIIQNSDVKTRIFQEFREIGNSLLFCLYIEQALSQEEVLDLLLAAPFQKVFPQIFVKDVEKPEVKMRRMEMKYASLHVASNIEKYGTPRQAYIARDADLLTKERLCCGLSIFETILSKIRDFLERDRSLWMGDEKPRNNIMHIDECYEFYRIWSALQFVYCIPVGEGEFTIEQLFGEGLNWAGCTFITLLGQAKRFEVLDFSYHLLKVQRFDGFNEAVEGIPIKRMVDRIRRFQVLNAQIFSMLNKYLTPAQIDRNQMEQVKCFQPPTYPKQVKSMSNVNGANANPNAIYMRTDIVLQQKHQD</sequence>
<dbReference type="GO" id="GO:0031267">
    <property type="term" value="F:small GTPase binding"/>
    <property type="evidence" value="ECO:0007669"/>
    <property type="project" value="InterPro"/>
</dbReference>
<organism evidence="3 4">
    <name type="scientific">Blomia tropicalis</name>
    <name type="common">Mite</name>
    <dbReference type="NCBI Taxonomy" id="40697"/>
    <lineage>
        <taxon>Eukaryota</taxon>
        <taxon>Metazoa</taxon>
        <taxon>Ecdysozoa</taxon>
        <taxon>Arthropoda</taxon>
        <taxon>Chelicerata</taxon>
        <taxon>Arachnida</taxon>
        <taxon>Acari</taxon>
        <taxon>Acariformes</taxon>
        <taxon>Sarcoptiformes</taxon>
        <taxon>Astigmata</taxon>
        <taxon>Glycyphagoidea</taxon>
        <taxon>Echimyopodidae</taxon>
        <taxon>Blomia</taxon>
    </lineage>
</organism>
<keyword evidence="1" id="KW-0963">Cytoplasm</keyword>
<dbReference type="Proteomes" id="UP001142055">
    <property type="component" value="Chromosome 2"/>
</dbReference>
<dbReference type="PRINTS" id="PR01698">
    <property type="entry name" value="CYTOFMRPINTP"/>
</dbReference>
<dbReference type="InterPro" id="IPR008081">
    <property type="entry name" value="Cytoplasmic_FMR1-int"/>
</dbReference>
<accession>A0A9Q0RLS7</accession>
<feature type="region of interest" description="Disordered" evidence="2">
    <location>
        <begin position="564"/>
        <end position="586"/>
    </location>
</feature>
<evidence type="ECO:0000256" key="2">
    <source>
        <dbReference type="SAM" id="MobiDB-lite"/>
    </source>
</evidence>
<dbReference type="EMBL" id="JAPWDV010000002">
    <property type="protein sequence ID" value="KAJ6218785.1"/>
    <property type="molecule type" value="Genomic_DNA"/>
</dbReference>
<dbReference type="OMA" id="DQPNRVE"/>
<proteinExistence type="inferred from homology"/>
<feature type="compositionally biased region" description="Polar residues" evidence="2">
    <location>
        <begin position="564"/>
        <end position="573"/>
    </location>
</feature>